<keyword evidence="1" id="KW-0472">Membrane</keyword>
<sequence>MLDKIKIILKKNNLIITIPIILIVILTVGNGYLIYQNNQVTQKITMQNKAIAKTSKDFTKKYKKVAKNAKQEFKAKHTNPLNQ</sequence>
<protein>
    <submittedName>
        <fullName evidence="2">Uncharacterized protein</fullName>
    </submittedName>
</protein>
<evidence type="ECO:0000256" key="1">
    <source>
        <dbReference type="SAM" id="Phobius"/>
    </source>
</evidence>
<accession>A0A0R2JNM8</accession>
<dbReference type="STRING" id="53444.AYR59_02905"/>
<feature type="transmembrane region" description="Helical" evidence="1">
    <location>
        <begin position="12"/>
        <end position="35"/>
    </location>
</feature>
<dbReference type="PATRIC" id="fig|1122148.6.peg.1076"/>
<organism evidence="2 3">
    <name type="scientific">Fructilactobacillus lindneri DSM 20690 = JCM 11027</name>
    <dbReference type="NCBI Taxonomy" id="1122148"/>
    <lineage>
        <taxon>Bacteria</taxon>
        <taxon>Bacillati</taxon>
        <taxon>Bacillota</taxon>
        <taxon>Bacilli</taxon>
        <taxon>Lactobacillales</taxon>
        <taxon>Lactobacillaceae</taxon>
        <taxon>Fructilactobacillus</taxon>
    </lineage>
</organism>
<dbReference type="AlphaFoldDB" id="A0A0R2JNM8"/>
<name>A0A0R2JNM8_9LACO</name>
<keyword evidence="3" id="KW-1185">Reference proteome</keyword>
<dbReference type="Proteomes" id="UP000051565">
    <property type="component" value="Unassembled WGS sequence"/>
</dbReference>
<keyword evidence="1" id="KW-0812">Transmembrane</keyword>
<evidence type="ECO:0000313" key="3">
    <source>
        <dbReference type="Proteomes" id="UP000051565"/>
    </source>
</evidence>
<keyword evidence="1" id="KW-1133">Transmembrane helix</keyword>
<comment type="caution">
    <text evidence="2">The sequence shown here is derived from an EMBL/GenBank/DDBJ whole genome shotgun (WGS) entry which is preliminary data.</text>
</comment>
<evidence type="ECO:0000313" key="2">
    <source>
        <dbReference type="EMBL" id="KRN78771.1"/>
    </source>
</evidence>
<proteinExistence type="predicted"/>
<dbReference type="RefSeq" id="WP_054645986.1">
    <property type="nucleotide sequence ID" value="NZ_FUXS01000002.1"/>
</dbReference>
<gene>
    <name evidence="2" type="ORF">IV52_GL001050</name>
</gene>
<dbReference type="GeneID" id="61249825"/>
<reference evidence="2 3" key="1">
    <citation type="journal article" date="2015" name="Genome Announc.">
        <title>Expanding the biotechnology potential of lactobacilli through comparative genomics of 213 strains and associated genera.</title>
        <authorList>
            <person name="Sun Z."/>
            <person name="Harris H.M."/>
            <person name="McCann A."/>
            <person name="Guo C."/>
            <person name="Argimon S."/>
            <person name="Zhang W."/>
            <person name="Yang X."/>
            <person name="Jeffery I.B."/>
            <person name="Cooney J.C."/>
            <person name="Kagawa T.F."/>
            <person name="Liu W."/>
            <person name="Song Y."/>
            <person name="Salvetti E."/>
            <person name="Wrobel A."/>
            <person name="Rasinkangas P."/>
            <person name="Parkhill J."/>
            <person name="Rea M.C."/>
            <person name="O'Sullivan O."/>
            <person name="Ritari J."/>
            <person name="Douillard F.P."/>
            <person name="Paul Ross R."/>
            <person name="Yang R."/>
            <person name="Briner A.E."/>
            <person name="Felis G.E."/>
            <person name="de Vos W.M."/>
            <person name="Barrangou R."/>
            <person name="Klaenhammer T.R."/>
            <person name="Caufield P.W."/>
            <person name="Cui Y."/>
            <person name="Zhang H."/>
            <person name="O'Toole P.W."/>
        </authorList>
    </citation>
    <scope>NUCLEOTIDE SEQUENCE [LARGE SCALE GENOMIC DNA]</scope>
    <source>
        <strain evidence="2 3">DSM 20690</strain>
    </source>
</reference>
<dbReference type="EMBL" id="JQBT01000033">
    <property type="protein sequence ID" value="KRN78771.1"/>
    <property type="molecule type" value="Genomic_DNA"/>
</dbReference>